<dbReference type="AlphaFoldDB" id="A0A517PT73"/>
<sequence length="189" mass="21280">MIELTDYIFDERGVELTDSVRIDLVGPVREHGTIKISDSEFERVIDSFAFITCREITGEPPFHGNALLTGVTQVSPDEHWILLLGTWRAVLIDVAGQTIHEPFPLFRSPDDDQGFYSTQVYQADESVVVEYEGGLVMVTQSRVVWHRAKKWNDLIESIDTQTIYLQGDAGEQGEALEQIDLQTGETIHG</sequence>
<keyword evidence="2" id="KW-1185">Reference proteome</keyword>
<dbReference type="EMBL" id="CP036266">
    <property type="protein sequence ID" value="QDT22569.1"/>
    <property type="molecule type" value="Genomic_DNA"/>
</dbReference>
<organism evidence="1 2">
    <name type="scientific">Gimesia chilikensis</name>
    <dbReference type="NCBI Taxonomy" id="2605989"/>
    <lineage>
        <taxon>Bacteria</taxon>
        <taxon>Pseudomonadati</taxon>
        <taxon>Planctomycetota</taxon>
        <taxon>Planctomycetia</taxon>
        <taxon>Planctomycetales</taxon>
        <taxon>Planctomycetaceae</taxon>
        <taxon>Gimesia</taxon>
    </lineage>
</organism>
<accession>A0A517PT73</accession>
<evidence type="ECO:0000313" key="1">
    <source>
        <dbReference type="EMBL" id="QDT22569.1"/>
    </source>
</evidence>
<name>A0A517PT73_9PLAN</name>
<gene>
    <name evidence="1" type="ORF">HG66A1_43770</name>
</gene>
<protein>
    <submittedName>
        <fullName evidence="1">Uncharacterized protein</fullName>
    </submittedName>
</protein>
<evidence type="ECO:0000313" key="2">
    <source>
        <dbReference type="Proteomes" id="UP000320421"/>
    </source>
</evidence>
<proteinExistence type="predicted"/>
<reference evidence="1 2" key="1">
    <citation type="submission" date="2019-02" db="EMBL/GenBank/DDBJ databases">
        <title>Deep-cultivation of Planctomycetes and their phenomic and genomic characterization uncovers novel biology.</title>
        <authorList>
            <person name="Wiegand S."/>
            <person name="Jogler M."/>
            <person name="Boedeker C."/>
            <person name="Pinto D."/>
            <person name="Vollmers J."/>
            <person name="Rivas-Marin E."/>
            <person name="Kohn T."/>
            <person name="Peeters S.H."/>
            <person name="Heuer A."/>
            <person name="Rast P."/>
            <person name="Oberbeckmann S."/>
            <person name="Bunk B."/>
            <person name="Jeske O."/>
            <person name="Meyerdierks A."/>
            <person name="Storesund J.E."/>
            <person name="Kallscheuer N."/>
            <person name="Luecker S."/>
            <person name="Lage O.M."/>
            <person name="Pohl T."/>
            <person name="Merkel B.J."/>
            <person name="Hornburger P."/>
            <person name="Mueller R.-W."/>
            <person name="Bruemmer F."/>
            <person name="Labrenz M."/>
            <person name="Spormann A.M."/>
            <person name="Op den Camp H."/>
            <person name="Overmann J."/>
            <person name="Amann R."/>
            <person name="Jetten M.S.M."/>
            <person name="Mascher T."/>
            <person name="Medema M.H."/>
            <person name="Devos D.P."/>
            <person name="Kaster A.-K."/>
            <person name="Ovreas L."/>
            <person name="Rohde M."/>
            <person name="Galperin M.Y."/>
            <person name="Jogler C."/>
        </authorList>
    </citation>
    <scope>NUCLEOTIDE SEQUENCE [LARGE SCALE GENOMIC DNA]</scope>
    <source>
        <strain evidence="1 2">HG66A1</strain>
    </source>
</reference>
<dbReference type="RefSeq" id="WP_145188639.1">
    <property type="nucleotide sequence ID" value="NZ_CP036266.1"/>
</dbReference>
<dbReference type="Proteomes" id="UP000320421">
    <property type="component" value="Chromosome"/>
</dbReference>